<evidence type="ECO:0000259" key="6">
    <source>
        <dbReference type="Pfam" id="PF08323"/>
    </source>
</evidence>
<comment type="catalytic activity">
    <reaction evidence="1">
        <text>[(1-&gt;4)-alpha-D-glucosyl](n) + ADP-alpha-D-glucose = [(1-&gt;4)-alpha-D-glucosyl](n+1) + ADP + H(+)</text>
        <dbReference type="Rhea" id="RHEA:18189"/>
        <dbReference type="Rhea" id="RHEA-COMP:9584"/>
        <dbReference type="Rhea" id="RHEA-COMP:9587"/>
        <dbReference type="ChEBI" id="CHEBI:15378"/>
        <dbReference type="ChEBI" id="CHEBI:15444"/>
        <dbReference type="ChEBI" id="CHEBI:57498"/>
        <dbReference type="ChEBI" id="CHEBI:456216"/>
        <dbReference type="EC" id="2.4.1.21"/>
    </reaction>
</comment>
<dbReference type="PANTHER" id="PTHR45825:SF11">
    <property type="entry name" value="ALPHA AMYLASE DOMAIN-CONTAINING PROTEIN"/>
    <property type="match status" value="1"/>
</dbReference>
<dbReference type="GO" id="GO:0009011">
    <property type="term" value="F:alpha-1,4-glucan glucosyltransferase (ADP-glucose donor) activity"/>
    <property type="evidence" value="ECO:0007669"/>
    <property type="project" value="UniProtKB-EC"/>
</dbReference>
<dbReference type="Pfam" id="PF00534">
    <property type="entry name" value="Glycos_transf_1"/>
    <property type="match status" value="1"/>
</dbReference>
<protein>
    <recommendedName>
        <fullName evidence="2">starch synthase</fullName>
        <ecNumber evidence="2">2.4.1.21</ecNumber>
    </recommendedName>
</protein>
<keyword evidence="8" id="KW-1185">Reference proteome</keyword>
<name>A0A9X1LIX5_9FLAO</name>
<evidence type="ECO:0000256" key="3">
    <source>
        <dbReference type="ARBA" id="ARBA00022676"/>
    </source>
</evidence>
<feature type="domain" description="Starch synthase catalytic" evidence="6">
    <location>
        <begin position="5"/>
        <end position="260"/>
    </location>
</feature>
<dbReference type="EMBL" id="JAJBZG010000002">
    <property type="protein sequence ID" value="MCB7481194.1"/>
    <property type="molecule type" value="Genomic_DNA"/>
</dbReference>
<dbReference type="Pfam" id="PF08323">
    <property type="entry name" value="Glyco_transf_5"/>
    <property type="match status" value="1"/>
</dbReference>
<dbReference type="RefSeq" id="WP_229339905.1">
    <property type="nucleotide sequence ID" value="NZ_JAJBZG010000002.1"/>
</dbReference>
<keyword evidence="3" id="KW-0328">Glycosyltransferase</keyword>
<sequence>MKTNFLFVAAENDGIPRCKAGGMGDVVRDVPRQIAARGDQAHVITPSYSRLHIAEANKITDVNFVFRGVPHNAEIYEVPGKKDISGVKHYVLHHPDIKAGDIAHIYFNDPDQPFFTDANVFSLFCTGVAAAIRENVFGKIDIIHLHDWHTSMLLFLREFHPRFKILKDIRFVYSIHNLAIQGIRPFSNNFSSVDAFFPDVEYDRELLYDRRYPDCINLMAVGIRLSDAVHTVSPSYKEDIQKPSDPPHFIGGEGLEEDLKKAEKEKRHFGILNGANYSNIEEVEKGILLRQCIRRLFRWLQEEKKDYKAHYLAHTGEKITRWQEKKPDFICSSVARLTEQKFFFFKENPEVLGGLMKKLAEVNGVYILLGTGAPEYETIFRDASYKHKNFIFINAQSDSIIDMLYQESNLYLMPSQFEPCGISQMLAMRKGQPCLVHHTGGLKDTVIHGKTGFSFDGKTTTEKTKNFVKVFSEAVDLFFNDKKGWKKICMNAKKKRFTWEKSVNEYYKDLYNINK</sequence>
<dbReference type="InterPro" id="IPR013534">
    <property type="entry name" value="Starch_synth_cat_dom"/>
</dbReference>
<evidence type="ECO:0000259" key="5">
    <source>
        <dbReference type="Pfam" id="PF00534"/>
    </source>
</evidence>
<reference evidence="7" key="1">
    <citation type="submission" date="2021-10" db="EMBL/GenBank/DDBJ databases">
        <title>Gramella sp. ASW11-100T, isolated from marine sediment.</title>
        <authorList>
            <person name="Xia C."/>
        </authorList>
    </citation>
    <scope>NUCLEOTIDE SEQUENCE</scope>
    <source>
        <strain evidence="7">ASW11-100</strain>
    </source>
</reference>
<evidence type="ECO:0000256" key="4">
    <source>
        <dbReference type="ARBA" id="ARBA00022679"/>
    </source>
</evidence>
<evidence type="ECO:0000256" key="1">
    <source>
        <dbReference type="ARBA" id="ARBA00001478"/>
    </source>
</evidence>
<dbReference type="GO" id="GO:0005829">
    <property type="term" value="C:cytosol"/>
    <property type="evidence" value="ECO:0007669"/>
    <property type="project" value="TreeGrafter"/>
</dbReference>
<keyword evidence="4" id="KW-0808">Transferase</keyword>
<evidence type="ECO:0000313" key="8">
    <source>
        <dbReference type="Proteomes" id="UP001139414"/>
    </source>
</evidence>
<gene>
    <name evidence="7" type="ORF">LGQ90_07955</name>
</gene>
<organism evidence="7 8">
    <name type="scientific">Christiangramia sediminis</name>
    <dbReference type="NCBI Taxonomy" id="2881336"/>
    <lineage>
        <taxon>Bacteria</taxon>
        <taxon>Pseudomonadati</taxon>
        <taxon>Bacteroidota</taxon>
        <taxon>Flavobacteriia</taxon>
        <taxon>Flavobacteriales</taxon>
        <taxon>Flavobacteriaceae</taxon>
        <taxon>Christiangramia</taxon>
    </lineage>
</organism>
<accession>A0A9X1LIX5</accession>
<evidence type="ECO:0000256" key="2">
    <source>
        <dbReference type="ARBA" id="ARBA00012588"/>
    </source>
</evidence>
<dbReference type="GO" id="GO:0005978">
    <property type="term" value="P:glycogen biosynthetic process"/>
    <property type="evidence" value="ECO:0007669"/>
    <property type="project" value="TreeGrafter"/>
</dbReference>
<dbReference type="Proteomes" id="UP001139414">
    <property type="component" value="Unassembled WGS sequence"/>
</dbReference>
<dbReference type="EC" id="2.4.1.21" evidence="2"/>
<comment type="caution">
    <text evidence="7">The sequence shown here is derived from an EMBL/GenBank/DDBJ whole genome shotgun (WGS) entry which is preliminary data.</text>
</comment>
<evidence type="ECO:0000313" key="7">
    <source>
        <dbReference type="EMBL" id="MCB7481194.1"/>
    </source>
</evidence>
<dbReference type="PANTHER" id="PTHR45825">
    <property type="entry name" value="GRANULE-BOUND STARCH SYNTHASE 1, CHLOROPLASTIC/AMYLOPLASTIC"/>
    <property type="match status" value="1"/>
</dbReference>
<dbReference type="InterPro" id="IPR001296">
    <property type="entry name" value="Glyco_trans_1"/>
</dbReference>
<proteinExistence type="predicted"/>
<feature type="domain" description="Glycosyl transferase family 1" evidence="5">
    <location>
        <begin position="329"/>
        <end position="460"/>
    </location>
</feature>
<dbReference type="AlphaFoldDB" id="A0A9X1LIX5"/>
<dbReference type="SUPFAM" id="SSF53756">
    <property type="entry name" value="UDP-Glycosyltransferase/glycogen phosphorylase"/>
    <property type="match status" value="1"/>
</dbReference>
<dbReference type="Gene3D" id="3.40.50.2000">
    <property type="entry name" value="Glycogen Phosphorylase B"/>
    <property type="match status" value="2"/>
</dbReference>